<organism evidence="2 3">
    <name type="scientific">Natronococcus jeotgali DSM 18795</name>
    <dbReference type="NCBI Taxonomy" id="1227498"/>
    <lineage>
        <taxon>Archaea</taxon>
        <taxon>Methanobacteriati</taxon>
        <taxon>Methanobacteriota</taxon>
        <taxon>Stenosarchaea group</taxon>
        <taxon>Halobacteria</taxon>
        <taxon>Halobacteriales</taxon>
        <taxon>Natrialbaceae</taxon>
        <taxon>Natronococcus</taxon>
    </lineage>
</organism>
<sequence length="122" mass="13165">MHSESLLAVAVGLPLHFGASLTENVLIVMLGVGAVFSILIALLSFAAFVKRRTVSYLLIAVAFSTFLGKTSLGPAYLLGSTNTEMHHLLEHTLDVVMMALVLAAVYYAYSSENQDLGSSYRR</sequence>
<proteinExistence type="predicted"/>
<keyword evidence="1" id="KW-0472">Membrane</keyword>
<dbReference type="Pfam" id="PF24283">
    <property type="entry name" value="DUF7471"/>
    <property type="match status" value="1"/>
</dbReference>
<dbReference type="InterPro" id="IPR055894">
    <property type="entry name" value="DUF7471"/>
</dbReference>
<evidence type="ECO:0000256" key="1">
    <source>
        <dbReference type="SAM" id="Phobius"/>
    </source>
</evidence>
<accession>L9XCY5</accession>
<feature type="transmembrane region" description="Helical" evidence="1">
    <location>
        <begin position="56"/>
        <end position="79"/>
    </location>
</feature>
<keyword evidence="3" id="KW-1185">Reference proteome</keyword>
<reference evidence="2 3" key="1">
    <citation type="journal article" date="2014" name="PLoS Genet.">
        <title>Phylogenetically driven sequencing of extremely halophilic archaea reveals strategies for static and dynamic osmo-response.</title>
        <authorList>
            <person name="Becker E.A."/>
            <person name="Seitzer P.M."/>
            <person name="Tritt A."/>
            <person name="Larsen D."/>
            <person name="Krusor M."/>
            <person name="Yao A.I."/>
            <person name="Wu D."/>
            <person name="Madern D."/>
            <person name="Eisen J.A."/>
            <person name="Darling A.E."/>
            <person name="Facciotti M.T."/>
        </authorList>
    </citation>
    <scope>NUCLEOTIDE SEQUENCE [LARGE SCALE GENOMIC DNA]</scope>
    <source>
        <strain evidence="2 3">DSM 18795</strain>
    </source>
</reference>
<gene>
    <name evidence="2" type="ORF">C492_11275</name>
</gene>
<evidence type="ECO:0000313" key="3">
    <source>
        <dbReference type="Proteomes" id="UP000011531"/>
    </source>
</evidence>
<keyword evidence="1" id="KW-0812">Transmembrane</keyword>
<dbReference type="AlphaFoldDB" id="L9XCY5"/>
<dbReference type="EMBL" id="AOIA01000103">
    <property type="protein sequence ID" value="ELY59316.1"/>
    <property type="molecule type" value="Genomic_DNA"/>
</dbReference>
<protein>
    <submittedName>
        <fullName evidence="2">Uncharacterized protein</fullName>
    </submittedName>
</protein>
<comment type="caution">
    <text evidence="2">The sequence shown here is derived from an EMBL/GenBank/DDBJ whole genome shotgun (WGS) entry which is preliminary data.</text>
</comment>
<feature type="transmembrane region" description="Helical" evidence="1">
    <location>
        <begin position="91"/>
        <end position="109"/>
    </location>
</feature>
<dbReference type="Proteomes" id="UP000011531">
    <property type="component" value="Unassembled WGS sequence"/>
</dbReference>
<name>L9XCY5_9EURY</name>
<keyword evidence="1" id="KW-1133">Transmembrane helix</keyword>
<feature type="transmembrane region" description="Helical" evidence="1">
    <location>
        <begin position="28"/>
        <end position="49"/>
    </location>
</feature>
<evidence type="ECO:0000313" key="2">
    <source>
        <dbReference type="EMBL" id="ELY59316.1"/>
    </source>
</evidence>